<evidence type="ECO:0000313" key="1">
    <source>
        <dbReference type="EMBL" id="MBD2151438.1"/>
    </source>
</evidence>
<dbReference type="RefSeq" id="WP_190351856.1">
    <property type="nucleotide sequence ID" value="NZ_JACJPY010000053.1"/>
</dbReference>
<dbReference type="EMBL" id="JACJPY010000053">
    <property type="protein sequence ID" value="MBD2151438.1"/>
    <property type="molecule type" value="Genomic_DNA"/>
</dbReference>
<dbReference type="AlphaFoldDB" id="A0A926UVC1"/>
<comment type="caution">
    <text evidence="1">The sequence shown here is derived from an EMBL/GenBank/DDBJ whole genome shotgun (WGS) entry which is preliminary data.</text>
</comment>
<organism evidence="1 2">
    <name type="scientific">Pseudanabaena cinerea FACHB-1277</name>
    <dbReference type="NCBI Taxonomy" id="2949581"/>
    <lineage>
        <taxon>Bacteria</taxon>
        <taxon>Bacillati</taxon>
        <taxon>Cyanobacteriota</taxon>
        <taxon>Cyanophyceae</taxon>
        <taxon>Pseudanabaenales</taxon>
        <taxon>Pseudanabaenaceae</taxon>
        <taxon>Pseudanabaena</taxon>
        <taxon>Pseudanabaena cinerea</taxon>
    </lineage>
</organism>
<name>A0A926UVC1_9CYAN</name>
<sequence length="54" mass="6344">MIRDEILKFLNKISILKQFAIADCLVPTRLLGFDERRSRLDTDDLGNIAIYQYQ</sequence>
<reference evidence="1" key="1">
    <citation type="journal article" date="2015" name="ISME J.">
        <title>Draft Genome Sequence of Streptomyces incarnatus NRRL8089, which Produces the Nucleoside Antibiotic Sinefungin.</title>
        <authorList>
            <person name="Oshima K."/>
            <person name="Hattori M."/>
            <person name="Shimizu H."/>
            <person name="Fukuda K."/>
            <person name="Nemoto M."/>
            <person name="Inagaki K."/>
            <person name="Tamura T."/>
        </authorList>
    </citation>
    <scope>NUCLEOTIDE SEQUENCE</scope>
    <source>
        <strain evidence="1">FACHB-1277</strain>
    </source>
</reference>
<proteinExistence type="predicted"/>
<evidence type="ECO:0000313" key="2">
    <source>
        <dbReference type="Proteomes" id="UP000631421"/>
    </source>
</evidence>
<reference evidence="1" key="2">
    <citation type="submission" date="2020-08" db="EMBL/GenBank/DDBJ databases">
        <authorList>
            <person name="Chen M."/>
            <person name="Teng W."/>
            <person name="Zhao L."/>
            <person name="Hu C."/>
            <person name="Zhou Y."/>
            <person name="Han B."/>
            <person name="Song L."/>
            <person name="Shu W."/>
        </authorList>
    </citation>
    <scope>NUCLEOTIDE SEQUENCE</scope>
    <source>
        <strain evidence="1">FACHB-1277</strain>
    </source>
</reference>
<protein>
    <submittedName>
        <fullName evidence="1">Uncharacterized protein</fullName>
    </submittedName>
</protein>
<dbReference type="Proteomes" id="UP000631421">
    <property type="component" value="Unassembled WGS sequence"/>
</dbReference>
<accession>A0A926UVC1</accession>
<gene>
    <name evidence="1" type="ORF">H6F44_15100</name>
</gene>
<keyword evidence="2" id="KW-1185">Reference proteome</keyword>